<evidence type="ECO:0000256" key="2">
    <source>
        <dbReference type="ARBA" id="ARBA00023015"/>
    </source>
</evidence>
<dbReference type="CDD" id="cd06171">
    <property type="entry name" value="Sigma70_r4"/>
    <property type="match status" value="1"/>
</dbReference>
<keyword evidence="4" id="KW-0804">Transcription</keyword>
<evidence type="ECO:0000259" key="5">
    <source>
        <dbReference type="Pfam" id="PF04542"/>
    </source>
</evidence>
<dbReference type="AlphaFoldDB" id="A0A8J7MCP3"/>
<accession>A0A8J7MCP3</accession>
<dbReference type="InterPro" id="IPR014284">
    <property type="entry name" value="RNA_pol_sigma-70_dom"/>
</dbReference>
<comment type="similarity">
    <text evidence="1">Belongs to the sigma-70 factor family. ECF subfamily.</text>
</comment>
<gene>
    <name evidence="7" type="ORF">JIN82_08850</name>
</gene>
<evidence type="ECO:0000256" key="1">
    <source>
        <dbReference type="ARBA" id="ARBA00010641"/>
    </source>
</evidence>
<keyword evidence="2" id="KW-0805">Transcription regulation</keyword>
<dbReference type="Gene3D" id="1.10.10.10">
    <property type="entry name" value="Winged helix-like DNA-binding domain superfamily/Winged helix DNA-binding domain"/>
    <property type="match status" value="1"/>
</dbReference>
<evidence type="ECO:0000313" key="7">
    <source>
        <dbReference type="EMBL" id="MBK1791259.1"/>
    </source>
</evidence>
<dbReference type="PANTHER" id="PTHR43133">
    <property type="entry name" value="RNA POLYMERASE ECF-TYPE SIGMA FACTO"/>
    <property type="match status" value="1"/>
</dbReference>
<dbReference type="GO" id="GO:0003677">
    <property type="term" value="F:DNA binding"/>
    <property type="evidence" value="ECO:0007669"/>
    <property type="project" value="InterPro"/>
</dbReference>
<reference evidence="7" key="1">
    <citation type="submission" date="2021-01" db="EMBL/GenBank/DDBJ databases">
        <title>Modified the classification status of verrucomicrobia.</title>
        <authorList>
            <person name="Feng X."/>
        </authorList>
    </citation>
    <scope>NUCLEOTIDE SEQUENCE</scope>
    <source>
        <strain evidence="7">_KCTC 22039</strain>
    </source>
</reference>
<name>A0A8J7MCP3_9BACT</name>
<dbReference type="EMBL" id="JAENIM010000039">
    <property type="protein sequence ID" value="MBK1791259.1"/>
    <property type="molecule type" value="Genomic_DNA"/>
</dbReference>
<keyword evidence="8" id="KW-1185">Reference proteome</keyword>
<protein>
    <submittedName>
        <fullName evidence="7">RNA polymerase sigma factor</fullName>
    </submittedName>
</protein>
<dbReference type="SUPFAM" id="SSF88659">
    <property type="entry name" value="Sigma3 and sigma4 domains of RNA polymerase sigma factors"/>
    <property type="match status" value="1"/>
</dbReference>
<dbReference type="InterPro" id="IPR013249">
    <property type="entry name" value="RNA_pol_sigma70_r4_t2"/>
</dbReference>
<dbReference type="RefSeq" id="WP_200311271.1">
    <property type="nucleotide sequence ID" value="NZ_JAENIM010000039.1"/>
</dbReference>
<evidence type="ECO:0000256" key="4">
    <source>
        <dbReference type="ARBA" id="ARBA00023163"/>
    </source>
</evidence>
<dbReference type="NCBIfam" id="TIGR02937">
    <property type="entry name" value="sigma70-ECF"/>
    <property type="match status" value="1"/>
</dbReference>
<dbReference type="InterPro" id="IPR013325">
    <property type="entry name" value="RNA_pol_sigma_r2"/>
</dbReference>
<proteinExistence type="inferred from homology"/>
<evidence type="ECO:0000259" key="6">
    <source>
        <dbReference type="Pfam" id="PF08281"/>
    </source>
</evidence>
<dbReference type="Pfam" id="PF08281">
    <property type="entry name" value="Sigma70_r4_2"/>
    <property type="match status" value="1"/>
</dbReference>
<evidence type="ECO:0000256" key="3">
    <source>
        <dbReference type="ARBA" id="ARBA00023082"/>
    </source>
</evidence>
<dbReference type="PANTHER" id="PTHR43133:SF51">
    <property type="entry name" value="RNA POLYMERASE SIGMA FACTOR"/>
    <property type="match status" value="1"/>
</dbReference>
<dbReference type="InterPro" id="IPR039425">
    <property type="entry name" value="RNA_pol_sigma-70-like"/>
</dbReference>
<dbReference type="InterPro" id="IPR007627">
    <property type="entry name" value="RNA_pol_sigma70_r2"/>
</dbReference>
<dbReference type="InterPro" id="IPR036388">
    <property type="entry name" value="WH-like_DNA-bd_sf"/>
</dbReference>
<dbReference type="GO" id="GO:0006352">
    <property type="term" value="P:DNA-templated transcription initiation"/>
    <property type="evidence" value="ECO:0007669"/>
    <property type="project" value="InterPro"/>
</dbReference>
<dbReference type="Proteomes" id="UP000624703">
    <property type="component" value="Unassembled WGS sequence"/>
</dbReference>
<dbReference type="SUPFAM" id="SSF88946">
    <property type="entry name" value="Sigma2 domain of RNA polymerase sigma factors"/>
    <property type="match status" value="1"/>
</dbReference>
<dbReference type="Pfam" id="PF04542">
    <property type="entry name" value="Sigma70_r2"/>
    <property type="match status" value="1"/>
</dbReference>
<sequence>MESHGGEYAQSISTISELVEFAMSEYESQLIVYAMGYMHDLNRARDVVQDTYIRLYQQDVSKVRKNAKSWLYTVCRNRCLDVLRKEQRMILSDQPDLGQEPQLVEAPDHKVDQGERVTQLKACLDELPENQAKVILLKFEQGMSYKEISDETGLSGGNVGFLLHTGLKKLREIIPSDLLD</sequence>
<dbReference type="GO" id="GO:0016987">
    <property type="term" value="F:sigma factor activity"/>
    <property type="evidence" value="ECO:0007669"/>
    <property type="project" value="UniProtKB-KW"/>
</dbReference>
<comment type="caution">
    <text evidence="7">The sequence shown here is derived from an EMBL/GenBank/DDBJ whole genome shotgun (WGS) entry which is preliminary data.</text>
</comment>
<feature type="domain" description="RNA polymerase sigma-70 region 2" evidence="5">
    <location>
        <begin position="24"/>
        <end position="88"/>
    </location>
</feature>
<keyword evidence="3" id="KW-0731">Sigma factor</keyword>
<dbReference type="InterPro" id="IPR013324">
    <property type="entry name" value="RNA_pol_sigma_r3/r4-like"/>
</dbReference>
<feature type="domain" description="RNA polymerase sigma factor 70 region 4 type 2" evidence="6">
    <location>
        <begin position="119"/>
        <end position="170"/>
    </location>
</feature>
<organism evidence="7 8">
    <name type="scientific">Persicirhabdus sediminis</name>
    <dbReference type="NCBI Taxonomy" id="454144"/>
    <lineage>
        <taxon>Bacteria</taxon>
        <taxon>Pseudomonadati</taxon>
        <taxon>Verrucomicrobiota</taxon>
        <taxon>Verrucomicrobiia</taxon>
        <taxon>Verrucomicrobiales</taxon>
        <taxon>Verrucomicrobiaceae</taxon>
        <taxon>Persicirhabdus</taxon>
    </lineage>
</organism>
<dbReference type="Gene3D" id="1.10.1740.10">
    <property type="match status" value="1"/>
</dbReference>
<evidence type="ECO:0000313" key="8">
    <source>
        <dbReference type="Proteomes" id="UP000624703"/>
    </source>
</evidence>